<sequence length="143" mass="16018">MSKIAPHHFVKTAAGFIPKSNAAREFHAKTRLGATVELKARRPRNHQHHRKLFALLGLVADNNEQFSGPEDVLVAIKAATGHGRWLKLEGATREVFMPESIAFDAMSQDEFEPFYEQAVAAVRRWWLPVGNDELEEAINAFAA</sequence>
<reference evidence="1 2" key="1">
    <citation type="submission" date="2020-11" db="EMBL/GenBank/DDBJ databases">
        <title>Genome seq and assembly of Sphingosinicella sp.</title>
        <authorList>
            <person name="Chhetri G."/>
        </authorList>
    </citation>
    <scope>NUCLEOTIDE SEQUENCE [LARGE SCALE GENOMIC DNA]</scope>
    <source>
        <strain evidence="1 2">UDD2</strain>
    </source>
</reference>
<protein>
    <submittedName>
        <fullName evidence="1">DUF1367 family protein</fullName>
    </submittedName>
</protein>
<gene>
    <name evidence="1" type="ORF">IC614_02855</name>
</gene>
<dbReference type="Proteomes" id="UP000594873">
    <property type="component" value="Chromosome"/>
</dbReference>
<keyword evidence="2" id="KW-1185">Reference proteome</keyword>
<evidence type="ECO:0000313" key="2">
    <source>
        <dbReference type="Proteomes" id="UP000594873"/>
    </source>
</evidence>
<evidence type="ECO:0000313" key="1">
    <source>
        <dbReference type="EMBL" id="QPQ55558.1"/>
    </source>
</evidence>
<dbReference type="AlphaFoldDB" id="A0A7T2GKJ0"/>
<proteinExistence type="predicted"/>
<dbReference type="RefSeq" id="WP_200972230.1">
    <property type="nucleotide sequence ID" value="NZ_CP065592.1"/>
</dbReference>
<dbReference type="EMBL" id="CP065592">
    <property type="protein sequence ID" value="QPQ55558.1"/>
    <property type="molecule type" value="Genomic_DNA"/>
</dbReference>
<accession>A0A7T2GKJ0</accession>
<dbReference type="KEGG" id="sflv:IC614_02855"/>
<name>A0A7T2GKJ0_9SPHN</name>
<dbReference type="Pfam" id="PF07105">
    <property type="entry name" value="DUF1367"/>
    <property type="match status" value="1"/>
</dbReference>
<dbReference type="InterPro" id="IPR009797">
    <property type="entry name" value="DUF1367"/>
</dbReference>
<organism evidence="1 2">
    <name type="scientific">Allosphingosinicella flava</name>
    <dbReference type="NCBI Taxonomy" id="2771430"/>
    <lineage>
        <taxon>Bacteria</taxon>
        <taxon>Pseudomonadati</taxon>
        <taxon>Pseudomonadota</taxon>
        <taxon>Alphaproteobacteria</taxon>
        <taxon>Sphingomonadales</taxon>
        <taxon>Sphingomonadaceae</taxon>
        <taxon>Allosphingosinicella</taxon>
    </lineage>
</organism>